<evidence type="ECO:0000313" key="2">
    <source>
        <dbReference type="EMBL" id="KAH3677397.1"/>
    </source>
</evidence>
<proteinExistence type="predicted"/>
<sequence>MNAFPVSVTMLNTHCLFSPTPEDDQRASITLVVVGSCNWPTHISSSVQTVSSRAFGSSEIEPANLVKVKTSDISEISSDVLGLRMKNSLRKGSEMYPSVDQQIRSPEAPWQRDKTKSSSIDKINRKQMSAPKKLAPNYSEFCISKLCRPFGFFNKPM</sequence>
<evidence type="ECO:0000313" key="3">
    <source>
        <dbReference type="Proteomes" id="UP000788993"/>
    </source>
</evidence>
<dbReference type="AlphaFoldDB" id="A0A9P8PTN6"/>
<feature type="region of interest" description="Disordered" evidence="1">
    <location>
        <begin position="94"/>
        <end position="126"/>
    </location>
</feature>
<organism evidence="2 3">
    <name type="scientific">Ogataea polymorpha</name>
    <dbReference type="NCBI Taxonomy" id="460523"/>
    <lineage>
        <taxon>Eukaryota</taxon>
        <taxon>Fungi</taxon>
        <taxon>Dikarya</taxon>
        <taxon>Ascomycota</taxon>
        <taxon>Saccharomycotina</taxon>
        <taxon>Pichiomycetes</taxon>
        <taxon>Pichiales</taxon>
        <taxon>Pichiaceae</taxon>
        <taxon>Ogataea</taxon>
    </lineage>
</organism>
<comment type="caution">
    <text evidence="2">The sequence shown here is derived from an EMBL/GenBank/DDBJ whole genome shotgun (WGS) entry which is preliminary data.</text>
</comment>
<keyword evidence="3" id="KW-1185">Reference proteome</keyword>
<protein>
    <submittedName>
        <fullName evidence="2">Uncharacterized protein</fullName>
    </submittedName>
</protein>
<accession>A0A9P8PTN6</accession>
<name>A0A9P8PTN6_9ASCO</name>
<reference evidence="2" key="2">
    <citation type="submission" date="2021-01" db="EMBL/GenBank/DDBJ databases">
        <authorList>
            <person name="Schikora-Tamarit M.A."/>
        </authorList>
    </citation>
    <scope>NUCLEOTIDE SEQUENCE</scope>
    <source>
        <strain evidence="2">NCAIM Y.01608</strain>
    </source>
</reference>
<dbReference type="Proteomes" id="UP000788993">
    <property type="component" value="Unassembled WGS sequence"/>
</dbReference>
<dbReference type="EMBL" id="JAEUBD010000108">
    <property type="protein sequence ID" value="KAH3677397.1"/>
    <property type="molecule type" value="Genomic_DNA"/>
</dbReference>
<evidence type="ECO:0000256" key="1">
    <source>
        <dbReference type="SAM" id="MobiDB-lite"/>
    </source>
</evidence>
<gene>
    <name evidence="2" type="ORF">OGATHE_000871</name>
</gene>
<reference evidence="2" key="1">
    <citation type="journal article" date="2021" name="Open Biol.">
        <title>Shared evolutionary footprints suggest mitochondrial oxidative damage underlies multiple complex I losses in fungi.</title>
        <authorList>
            <person name="Schikora-Tamarit M.A."/>
            <person name="Marcet-Houben M."/>
            <person name="Nosek J."/>
            <person name="Gabaldon T."/>
        </authorList>
    </citation>
    <scope>NUCLEOTIDE SEQUENCE</scope>
    <source>
        <strain evidence="2">NCAIM Y.01608</strain>
    </source>
</reference>